<evidence type="ECO:0000313" key="1">
    <source>
        <dbReference type="EMBL" id="PWZ03203.1"/>
    </source>
</evidence>
<dbReference type="Proteomes" id="UP000246740">
    <property type="component" value="Unassembled WGS sequence"/>
</dbReference>
<dbReference type="InParanoid" id="A0A317XZI2"/>
<accession>A0A317XZI2</accession>
<dbReference type="EMBL" id="KZ819188">
    <property type="protein sequence ID" value="PWZ03203.1"/>
    <property type="molecule type" value="Genomic_DNA"/>
</dbReference>
<dbReference type="AlphaFoldDB" id="A0A317XZI2"/>
<protein>
    <submittedName>
        <fullName evidence="1">Uncharacterized protein</fullName>
    </submittedName>
</protein>
<sequence>MIADLLTTSFLKIRPRLMGCSICILIVSLHIYTSRSPMSSLALSGPPNHVRSWTPKLGTIRVYGRSPPLPSRCFPPS</sequence>
<name>A0A317XZI2_9BASI</name>
<keyword evidence="2" id="KW-1185">Reference proteome</keyword>
<proteinExistence type="predicted"/>
<evidence type="ECO:0000313" key="2">
    <source>
        <dbReference type="Proteomes" id="UP000246740"/>
    </source>
</evidence>
<gene>
    <name evidence="1" type="ORF">BCV70DRAFT_13202</name>
</gene>
<organism evidence="1 2">
    <name type="scientific">Testicularia cyperi</name>
    <dbReference type="NCBI Taxonomy" id="1882483"/>
    <lineage>
        <taxon>Eukaryota</taxon>
        <taxon>Fungi</taxon>
        <taxon>Dikarya</taxon>
        <taxon>Basidiomycota</taxon>
        <taxon>Ustilaginomycotina</taxon>
        <taxon>Ustilaginomycetes</taxon>
        <taxon>Ustilaginales</taxon>
        <taxon>Anthracoideaceae</taxon>
        <taxon>Testicularia</taxon>
    </lineage>
</organism>
<reference evidence="1 2" key="1">
    <citation type="journal article" date="2018" name="Mol. Biol. Evol.">
        <title>Broad Genomic Sampling Reveals a Smut Pathogenic Ancestry of the Fungal Clade Ustilaginomycotina.</title>
        <authorList>
            <person name="Kijpornyongpan T."/>
            <person name="Mondo S.J."/>
            <person name="Barry K."/>
            <person name="Sandor L."/>
            <person name="Lee J."/>
            <person name="Lipzen A."/>
            <person name="Pangilinan J."/>
            <person name="LaButti K."/>
            <person name="Hainaut M."/>
            <person name="Henrissat B."/>
            <person name="Grigoriev I.V."/>
            <person name="Spatafora J.W."/>
            <person name="Aime M.C."/>
        </authorList>
    </citation>
    <scope>NUCLEOTIDE SEQUENCE [LARGE SCALE GENOMIC DNA]</scope>
    <source>
        <strain evidence="1 2">MCA 3645</strain>
    </source>
</reference>